<comment type="caution">
    <text evidence="1">The sequence shown here is derived from an EMBL/GenBank/DDBJ whole genome shotgun (WGS) entry which is preliminary data.</text>
</comment>
<sequence length="170" mass="17757">MSVGADPRPGSDEITVIDSAGATSIAEGRAVLRRLVEIAADTGAGSTHRGAPGAARTWLVLGELADESEVDRRVIDHDLLGRAAVRLAVDKIVCIGDSRPVRAAHQGAVMEGSWGDEANLVGTAEELALRWRDPGEPAPSGGDVIALVGGWDRTAVLAVLAERDLVVRRI</sequence>
<protein>
    <recommendedName>
        <fullName evidence="3">UDP-N-acetylmuramoyl-tripeptide--D-alanyl-D-alanine ligase</fullName>
    </recommendedName>
</protein>
<proteinExistence type="predicted"/>
<keyword evidence="2" id="KW-1185">Reference proteome</keyword>
<dbReference type="EMBL" id="BAAAVS010000024">
    <property type="protein sequence ID" value="GAA3038117.1"/>
    <property type="molecule type" value="Genomic_DNA"/>
</dbReference>
<organism evidence="1 2">
    <name type="scientific">Gordonia defluvii</name>
    <dbReference type="NCBI Taxonomy" id="283718"/>
    <lineage>
        <taxon>Bacteria</taxon>
        <taxon>Bacillati</taxon>
        <taxon>Actinomycetota</taxon>
        <taxon>Actinomycetes</taxon>
        <taxon>Mycobacteriales</taxon>
        <taxon>Gordoniaceae</taxon>
        <taxon>Gordonia</taxon>
    </lineage>
</organism>
<reference evidence="2" key="1">
    <citation type="journal article" date="2019" name="Int. J. Syst. Evol. Microbiol.">
        <title>The Global Catalogue of Microorganisms (GCM) 10K type strain sequencing project: providing services to taxonomists for standard genome sequencing and annotation.</title>
        <authorList>
            <consortium name="The Broad Institute Genomics Platform"/>
            <consortium name="The Broad Institute Genome Sequencing Center for Infectious Disease"/>
            <person name="Wu L."/>
            <person name="Ma J."/>
        </authorList>
    </citation>
    <scope>NUCLEOTIDE SEQUENCE [LARGE SCALE GENOMIC DNA]</scope>
    <source>
        <strain evidence="2">JCM 14234</strain>
    </source>
</reference>
<name>A0ABP6LG16_9ACTN</name>
<dbReference type="Proteomes" id="UP001501035">
    <property type="component" value="Unassembled WGS sequence"/>
</dbReference>
<dbReference type="RefSeq" id="WP_290705606.1">
    <property type="nucleotide sequence ID" value="NZ_BAAAVS010000024.1"/>
</dbReference>
<evidence type="ECO:0000313" key="1">
    <source>
        <dbReference type="EMBL" id="GAA3038117.1"/>
    </source>
</evidence>
<evidence type="ECO:0000313" key="2">
    <source>
        <dbReference type="Proteomes" id="UP001501035"/>
    </source>
</evidence>
<gene>
    <name evidence="1" type="ORF">GCM10010528_18360</name>
</gene>
<evidence type="ECO:0008006" key="3">
    <source>
        <dbReference type="Google" id="ProtNLM"/>
    </source>
</evidence>
<accession>A0ABP6LG16</accession>